<protein>
    <submittedName>
        <fullName evidence="2">Putative phage-type endonuclease</fullName>
    </submittedName>
</protein>
<dbReference type="OrthoDB" id="1245848at2"/>
<accession>A0A239GP19</accession>
<dbReference type="EMBL" id="FZPA01000004">
    <property type="protein sequence ID" value="SNS70949.1"/>
    <property type="molecule type" value="Genomic_DNA"/>
</dbReference>
<reference evidence="2 3" key="1">
    <citation type="submission" date="2017-06" db="EMBL/GenBank/DDBJ databases">
        <authorList>
            <person name="Kim H.J."/>
            <person name="Triplett B.A."/>
        </authorList>
    </citation>
    <scope>NUCLEOTIDE SEQUENCE [LARGE SCALE GENOMIC DNA]</scope>
    <source>
        <strain evidence="2 3">DS15</strain>
    </source>
</reference>
<dbReference type="PANTHER" id="PTHR46609">
    <property type="entry name" value="EXONUCLEASE, PHAGE-TYPE/RECB, C-TERMINAL DOMAIN-CONTAINING PROTEIN"/>
    <property type="match status" value="1"/>
</dbReference>
<keyword evidence="2" id="KW-0540">Nuclease</keyword>
<evidence type="ECO:0000259" key="1">
    <source>
        <dbReference type="Pfam" id="PF09588"/>
    </source>
</evidence>
<evidence type="ECO:0000313" key="3">
    <source>
        <dbReference type="Proteomes" id="UP000198339"/>
    </source>
</evidence>
<proteinExistence type="predicted"/>
<dbReference type="InterPro" id="IPR011604">
    <property type="entry name" value="PDDEXK-like_dom_sf"/>
</dbReference>
<feature type="domain" description="YqaJ viral recombinase" evidence="1">
    <location>
        <begin position="14"/>
        <end position="146"/>
    </location>
</feature>
<dbReference type="InterPro" id="IPR019080">
    <property type="entry name" value="YqaJ_viral_recombinase"/>
</dbReference>
<dbReference type="AlphaFoldDB" id="A0A239GP19"/>
<keyword evidence="3" id="KW-1185">Reference proteome</keyword>
<dbReference type="Pfam" id="PF09588">
    <property type="entry name" value="YqaJ"/>
    <property type="match status" value="1"/>
</dbReference>
<name>A0A239GP19_9SPHN</name>
<dbReference type="InterPro" id="IPR017482">
    <property type="entry name" value="Lambda-type_endonuclease"/>
</dbReference>
<keyword evidence="2" id="KW-0378">Hydrolase</keyword>
<sequence length="197" mass="22349">MPFDIVDLDQGSADWLKWRAGGIGASDAPAIMRENPWKSPAALRHEKLRPHGSRPVNAAMARGTALEPAARALYCDRRKIEISPRCIQSRARPWMRASLDGICAEHRILVEIKCGESAYRTASRHRAVPRYYYGQLQHALAVSGCDAIDFWCYLPGKQPLLIEVPRDEPYIRRMIDSEYRFWSAIEADVLKALSEMP</sequence>
<organism evidence="2 3">
    <name type="scientific">Sphingopyxis indica</name>
    <dbReference type="NCBI Taxonomy" id="436663"/>
    <lineage>
        <taxon>Bacteria</taxon>
        <taxon>Pseudomonadati</taxon>
        <taxon>Pseudomonadota</taxon>
        <taxon>Alphaproteobacteria</taxon>
        <taxon>Sphingomonadales</taxon>
        <taxon>Sphingomonadaceae</taxon>
        <taxon>Sphingopyxis</taxon>
    </lineage>
</organism>
<keyword evidence="2" id="KW-0255">Endonuclease</keyword>
<dbReference type="Proteomes" id="UP000198339">
    <property type="component" value="Unassembled WGS sequence"/>
</dbReference>
<gene>
    <name evidence="2" type="ORF">SAMN06295955_10444</name>
</gene>
<dbReference type="Gene3D" id="3.90.320.10">
    <property type="match status" value="1"/>
</dbReference>
<dbReference type="PANTHER" id="PTHR46609:SF6">
    <property type="entry name" value="EXONUCLEASE, PHAGE-TYPE_RECB, C-TERMINAL DOMAIN-CONTAINING PROTEIN-RELATED"/>
    <property type="match status" value="1"/>
</dbReference>
<dbReference type="RefSeq" id="WP_089215363.1">
    <property type="nucleotide sequence ID" value="NZ_FZPA01000004.1"/>
</dbReference>
<dbReference type="NCBIfam" id="TIGR03033">
    <property type="entry name" value="phage_rel_nuc"/>
    <property type="match status" value="1"/>
</dbReference>
<evidence type="ECO:0000313" key="2">
    <source>
        <dbReference type="EMBL" id="SNS70949.1"/>
    </source>
</evidence>
<dbReference type="InterPro" id="IPR051703">
    <property type="entry name" value="NF-kappa-B_Signaling_Reg"/>
</dbReference>
<dbReference type="SUPFAM" id="SSF52980">
    <property type="entry name" value="Restriction endonuclease-like"/>
    <property type="match status" value="1"/>
</dbReference>
<dbReference type="InterPro" id="IPR011335">
    <property type="entry name" value="Restrct_endonuc-II-like"/>
</dbReference>
<dbReference type="GO" id="GO:0004519">
    <property type="term" value="F:endonuclease activity"/>
    <property type="evidence" value="ECO:0007669"/>
    <property type="project" value="UniProtKB-KW"/>
</dbReference>